<protein>
    <recommendedName>
        <fullName evidence="6">Pre-rRNA-processing protein TSR1 homolog</fullName>
    </recommendedName>
</protein>
<evidence type="ECO:0000313" key="10">
    <source>
        <dbReference type="Proteomes" id="UP000274756"/>
    </source>
</evidence>
<dbReference type="PANTHER" id="PTHR12858">
    <property type="entry name" value="RIBOSOME BIOGENESIS PROTEIN"/>
    <property type="match status" value="1"/>
</dbReference>
<dbReference type="Pfam" id="PF08142">
    <property type="entry name" value="AARP2CN"/>
    <property type="match status" value="1"/>
</dbReference>
<keyword evidence="10" id="KW-1185">Reference proteome</keyword>
<dbReference type="PROSITE" id="PS51714">
    <property type="entry name" value="G_BMS1"/>
    <property type="match status" value="1"/>
</dbReference>
<dbReference type="Pfam" id="PF04950">
    <property type="entry name" value="RIBIOP_C"/>
    <property type="match status" value="1"/>
</dbReference>
<evidence type="ECO:0000256" key="2">
    <source>
        <dbReference type="ARBA" id="ARBA00022517"/>
    </source>
</evidence>
<proteinExistence type="inferred from homology"/>
<accession>A0A158Q4N8</accession>
<evidence type="ECO:0000313" key="9">
    <source>
        <dbReference type="Proteomes" id="UP000038040"/>
    </source>
</evidence>
<dbReference type="WBParaSite" id="DME_0000529901-mRNA-1">
    <property type="protein sequence ID" value="DME_0000529901-mRNA-1"/>
    <property type="gene ID" value="DME_0000529901"/>
</dbReference>
<dbReference type="AlphaFoldDB" id="A0A158Q4N8"/>
<keyword evidence="3" id="KW-0539">Nucleus</keyword>
<evidence type="ECO:0000313" key="11">
    <source>
        <dbReference type="WBParaSite" id="DME_0000529901-mRNA-1"/>
    </source>
</evidence>
<feature type="domain" description="Bms1-type G" evidence="7">
    <location>
        <begin position="1"/>
        <end position="142"/>
    </location>
</feature>
<name>A0A158Q4N8_DRAME</name>
<dbReference type="Pfam" id="PF22298">
    <property type="entry name" value="Tsr1_G-like"/>
    <property type="match status" value="1"/>
</dbReference>
<dbReference type="GO" id="GO:0000479">
    <property type="term" value="P:endonucleolytic cleavage of tricistronic rRNA transcript (SSU-rRNA, 5.8S rRNA, LSU-rRNA)"/>
    <property type="evidence" value="ECO:0007669"/>
    <property type="project" value="TreeGrafter"/>
</dbReference>
<comment type="similarity">
    <text evidence="5">Belongs to the TRAFAC class translation factor GTPase superfamily. Bms1-like GTPase family. TSR1 subfamily.</text>
</comment>
<dbReference type="OrthoDB" id="119302at2759"/>
<dbReference type="GO" id="GO:0034511">
    <property type="term" value="F:U3 snoRNA binding"/>
    <property type="evidence" value="ECO:0007669"/>
    <property type="project" value="TreeGrafter"/>
</dbReference>
<sequence>MRPAGHRTGPFKQVNKKHKTGNSSRFKCRFMFAVVDYNNFNDLLCCIKVSDVVAFLWPLNEIELNEKEEQFMSALLSHGLPSVINFVPGLGTLKTPKDKEVARKNIQNLIFKWSFGEEHIIPCDSDNDGLSALRLISNMKKKPMNIQLQRSYLFVENYRCSPVDKELCDLDVFGYIRGRALNVNDLVHLQGCGDFQLKHIAVCEDPILIDECQIILKPDPLKQQSLQSEIEPDPMNAEQTWPDENDLPRDILPEGTSEYQAAWIFDGGDESENKNRVFNFLLLLIFLASTAKESEPLDLMGTTLDMDDVEKYRRERENAQFPDEIDTPIDKPARIRFQKYRALKSFRTSFWDPMENLPHSYSRIFKFSDYKHSKKVVMKSSNENNESSVSHGSYVMISIAKVPTQSLGESPLVIYGLLPHEQKMSVVNMVLRKHSSCTVPILNKQKLLFYVGYRIYKAQPVFSQHTNGDKFKMERFMPSKGSFITTLIAPITFPPSTVLVFAEDDKDRHLVATGSVLDVNPDRIILKRVVLSGHPFKISQRTAVVRYMFFNREDIEWFKPVELYSRGRRGTIKEAIGTHGYMKCVFDHKLSSMDTVMMNLYKRVFPKWTYQPFLRPYRRVDSIINSEYNQMEI</sequence>
<dbReference type="InterPro" id="IPR039761">
    <property type="entry name" value="Bms1/Tsr1"/>
</dbReference>
<dbReference type="InterPro" id="IPR012948">
    <property type="entry name" value="AARP2CN"/>
</dbReference>
<dbReference type="GO" id="GO:0030688">
    <property type="term" value="C:preribosome, small subunit precursor"/>
    <property type="evidence" value="ECO:0007669"/>
    <property type="project" value="TreeGrafter"/>
</dbReference>
<dbReference type="SMART" id="SM01362">
    <property type="entry name" value="DUF663"/>
    <property type="match status" value="1"/>
</dbReference>
<dbReference type="GO" id="GO:0000462">
    <property type="term" value="P:maturation of SSU-rRNA from tricistronic rRNA transcript (SSU-rRNA, 5.8S rRNA, LSU-rRNA)"/>
    <property type="evidence" value="ECO:0007669"/>
    <property type="project" value="TreeGrafter"/>
</dbReference>
<evidence type="ECO:0000259" key="7">
    <source>
        <dbReference type="PROSITE" id="PS51714"/>
    </source>
</evidence>
<evidence type="ECO:0000256" key="6">
    <source>
        <dbReference type="ARBA" id="ARBA00040070"/>
    </source>
</evidence>
<dbReference type="EMBL" id="UYYG01001176">
    <property type="protein sequence ID" value="VDN59125.1"/>
    <property type="molecule type" value="Genomic_DNA"/>
</dbReference>
<dbReference type="Proteomes" id="UP000038040">
    <property type="component" value="Unplaced"/>
</dbReference>
<keyword evidence="2" id="KW-0690">Ribosome biogenesis</keyword>
<evidence type="ECO:0000256" key="4">
    <source>
        <dbReference type="ARBA" id="ARBA00037087"/>
    </source>
</evidence>
<evidence type="ECO:0000256" key="5">
    <source>
        <dbReference type="ARBA" id="ARBA00038288"/>
    </source>
</evidence>
<dbReference type="Proteomes" id="UP000274756">
    <property type="component" value="Unassembled WGS sequence"/>
</dbReference>
<dbReference type="GO" id="GO:0003924">
    <property type="term" value="F:GTPase activity"/>
    <property type="evidence" value="ECO:0007669"/>
    <property type="project" value="TreeGrafter"/>
</dbReference>
<dbReference type="STRING" id="318479.A0A158Q4N8"/>
<comment type="function">
    <text evidence="4">Required during maturation of the 40S ribosomal subunit in the nucleolus.</text>
</comment>
<reference evidence="8 10" key="2">
    <citation type="submission" date="2018-11" db="EMBL/GenBank/DDBJ databases">
        <authorList>
            <consortium name="Pathogen Informatics"/>
        </authorList>
    </citation>
    <scope>NUCLEOTIDE SEQUENCE [LARGE SCALE GENOMIC DNA]</scope>
</reference>
<comment type="subcellular location">
    <subcellularLocation>
        <location evidence="1">Nucleus</location>
        <location evidence="1">Nucleolus</location>
    </subcellularLocation>
</comment>
<evidence type="ECO:0000313" key="8">
    <source>
        <dbReference type="EMBL" id="VDN59125.1"/>
    </source>
</evidence>
<dbReference type="InterPro" id="IPR007034">
    <property type="entry name" value="BMS1_TSR1_C"/>
</dbReference>
<dbReference type="GO" id="GO:0005730">
    <property type="term" value="C:nucleolus"/>
    <property type="evidence" value="ECO:0007669"/>
    <property type="project" value="UniProtKB-SubCell"/>
</dbReference>
<evidence type="ECO:0000256" key="1">
    <source>
        <dbReference type="ARBA" id="ARBA00004604"/>
    </source>
</evidence>
<gene>
    <name evidence="8" type="ORF">DME_LOCUS9098</name>
</gene>
<dbReference type="GO" id="GO:0005525">
    <property type="term" value="F:GTP binding"/>
    <property type="evidence" value="ECO:0007669"/>
    <property type="project" value="TreeGrafter"/>
</dbReference>
<organism evidence="9 11">
    <name type="scientific">Dracunculus medinensis</name>
    <name type="common">Guinea worm</name>
    <dbReference type="NCBI Taxonomy" id="318479"/>
    <lineage>
        <taxon>Eukaryota</taxon>
        <taxon>Metazoa</taxon>
        <taxon>Ecdysozoa</taxon>
        <taxon>Nematoda</taxon>
        <taxon>Chromadorea</taxon>
        <taxon>Rhabditida</taxon>
        <taxon>Spirurina</taxon>
        <taxon>Dracunculoidea</taxon>
        <taxon>Dracunculidae</taxon>
        <taxon>Dracunculus</taxon>
    </lineage>
</organism>
<reference evidence="11" key="1">
    <citation type="submission" date="2016-04" db="UniProtKB">
        <authorList>
            <consortium name="WormBaseParasite"/>
        </authorList>
    </citation>
    <scope>IDENTIFICATION</scope>
</reference>
<evidence type="ECO:0000256" key="3">
    <source>
        <dbReference type="ARBA" id="ARBA00023242"/>
    </source>
</evidence>
<dbReference type="PANTHER" id="PTHR12858:SF1">
    <property type="entry name" value="PRE-RRNA-PROCESSING PROTEIN TSR1 HOMOLOG"/>
    <property type="match status" value="1"/>
</dbReference>
<dbReference type="SMART" id="SM00785">
    <property type="entry name" value="AARP2CN"/>
    <property type="match status" value="1"/>
</dbReference>
<dbReference type="InterPro" id="IPR030387">
    <property type="entry name" value="G_Bms1/Tsr1_dom"/>
</dbReference>